<dbReference type="PANTHER" id="PTHR48098:SF6">
    <property type="entry name" value="FERRI-BACILLIBACTIN ESTERASE BESA"/>
    <property type="match status" value="1"/>
</dbReference>
<sequence length="376" mass="43452">MQSEAFEKAREIRIWVPFSYTETKESYPVIYLFDGQFDALFDMTTGISDYMSQTGLASEYIIVGVKTEDRPKEFTPTFLNPKTGANWKDKGDVGNAKLLEIHLQKEVFPFVEKQYRTTPFRVAIGHSLGGTFLLNTILDQPSFFKSIIAISPNITYDFEQLVTRFSEFTDKNKVLNKTIYISTGTAERLEEVFKPSTIKLDSVLKNADLKGLNYRFEVLEGLNHSETPIVSISKGMNQISKIWNLSEVQQEHFLKDTSDTFINHLKAFYKNKSRWAGYDIIPSADEANGFGYFVFHEGDANLGLEIIDWALKLYPNNVNLYDSKGEMLEAQEKFKEASVYYKKALDKLETKKEEYDEENYNYYKAIYLKNLERVNK</sequence>
<dbReference type="InterPro" id="IPR000801">
    <property type="entry name" value="Esterase-like"/>
</dbReference>
<dbReference type="KEGG" id="lnu:N7U66_14075"/>
<protein>
    <submittedName>
        <fullName evidence="1">Alpha/beta hydrolase-fold protein</fullName>
    </submittedName>
</protein>
<dbReference type="EMBL" id="CP113088">
    <property type="protein sequence ID" value="WAC03894.1"/>
    <property type="molecule type" value="Genomic_DNA"/>
</dbReference>
<dbReference type="AlphaFoldDB" id="A0A9E8MZT9"/>
<accession>A0A9E8MZT9</accession>
<dbReference type="GO" id="GO:0016787">
    <property type="term" value="F:hydrolase activity"/>
    <property type="evidence" value="ECO:0007669"/>
    <property type="project" value="UniProtKB-KW"/>
</dbReference>
<dbReference type="InterPro" id="IPR050583">
    <property type="entry name" value="Mycobacterial_A85_antigen"/>
</dbReference>
<dbReference type="Gene3D" id="3.40.50.1820">
    <property type="entry name" value="alpha/beta hydrolase"/>
    <property type="match status" value="1"/>
</dbReference>
<evidence type="ECO:0000313" key="1">
    <source>
        <dbReference type="EMBL" id="WAC03894.1"/>
    </source>
</evidence>
<dbReference type="InterPro" id="IPR011990">
    <property type="entry name" value="TPR-like_helical_dom_sf"/>
</dbReference>
<name>A0A9E8MZT9_9FLAO</name>
<gene>
    <name evidence="1" type="ORF">N7U66_14075</name>
</gene>
<reference evidence="1" key="1">
    <citation type="submission" date="2022-11" db="EMBL/GenBank/DDBJ databases">
        <title>Lacinutrix neustonica HL-RS19T sp. nov., isolated from the surface microlayer sample of brackish Lake Shihwa.</title>
        <authorList>
            <person name="Choi J.Y."/>
            <person name="Hwang C.Y."/>
        </authorList>
    </citation>
    <scope>NUCLEOTIDE SEQUENCE</scope>
    <source>
        <strain evidence="1">HL-RS19</strain>
    </source>
</reference>
<dbReference type="Pfam" id="PF00756">
    <property type="entry name" value="Esterase"/>
    <property type="match status" value="1"/>
</dbReference>
<dbReference type="RefSeq" id="WP_267678534.1">
    <property type="nucleotide sequence ID" value="NZ_CP113088.1"/>
</dbReference>
<dbReference type="PANTHER" id="PTHR48098">
    <property type="entry name" value="ENTEROCHELIN ESTERASE-RELATED"/>
    <property type="match status" value="1"/>
</dbReference>
<organism evidence="1 2">
    <name type="scientific">Lacinutrix neustonica</name>
    <dbReference type="NCBI Taxonomy" id="2980107"/>
    <lineage>
        <taxon>Bacteria</taxon>
        <taxon>Pseudomonadati</taxon>
        <taxon>Bacteroidota</taxon>
        <taxon>Flavobacteriia</taxon>
        <taxon>Flavobacteriales</taxon>
        <taxon>Flavobacteriaceae</taxon>
        <taxon>Lacinutrix</taxon>
    </lineage>
</organism>
<dbReference type="Proteomes" id="UP001164705">
    <property type="component" value="Chromosome"/>
</dbReference>
<dbReference type="SUPFAM" id="SSF53474">
    <property type="entry name" value="alpha/beta-Hydrolases"/>
    <property type="match status" value="1"/>
</dbReference>
<dbReference type="SUPFAM" id="SSF48452">
    <property type="entry name" value="TPR-like"/>
    <property type="match status" value="1"/>
</dbReference>
<keyword evidence="2" id="KW-1185">Reference proteome</keyword>
<keyword evidence="1" id="KW-0378">Hydrolase</keyword>
<proteinExistence type="predicted"/>
<evidence type="ECO:0000313" key="2">
    <source>
        <dbReference type="Proteomes" id="UP001164705"/>
    </source>
</evidence>
<dbReference type="InterPro" id="IPR029058">
    <property type="entry name" value="AB_hydrolase_fold"/>
</dbReference>